<name>A0AAJ7DVT9_9HYME</name>
<dbReference type="GO" id="GO:0004601">
    <property type="term" value="F:peroxidase activity"/>
    <property type="evidence" value="ECO:0007669"/>
    <property type="project" value="UniProtKB-KW"/>
</dbReference>
<accession>A0AAJ7DVT9</accession>
<dbReference type="KEGG" id="csol:105362509"/>
<protein>
    <submittedName>
        <fullName evidence="4">Myeloperoxidase</fullName>
    </submittedName>
</protein>
<dbReference type="InterPro" id="IPR010255">
    <property type="entry name" value="Haem_peroxidase_sf"/>
</dbReference>
<dbReference type="CDD" id="cd09823">
    <property type="entry name" value="peroxinectin_like"/>
    <property type="match status" value="1"/>
</dbReference>
<evidence type="ECO:0000313" key="3">
    <source>
        <dbReference type="Proteomes" id="UP000695007"/>
    </source>
</evidence>
<dbReference type="PROSITE" id="PS50292">
    <property type="entry name" value="PEROXIDASE_3"/>
    <property type="match status" value="2"/>
</dbReference>
<evidence type="ECO:0000313" key="4">
    <source>
        <dbReference type="RefSeq" id="XP_011498272.1"/>
    </source>
</evidence>
<dbReference type="Proteomes" id="UP000695007">
    <property type="component" value="Unplaced"/>
</dbReference>
<keyword evidence="3" id="KW-1185">Reference proteome</keyword>
<dbReference type="InterPro" id="IPR037120">
    <property type="entry name" value="Haem_peroxidase_sf_animal"/>
</dbReference>
<evidence type="ECO:0000256" key="2">
    <source>
        <dbReference type="SAM" id="MobiDB-lite"/>
    </source>
</evidence>
<sequence length="1307" mass="145604">MDKNFFCPGMNVPRQQSLPSGLSATSQLRSGRSYRPTAHEGLSSLAGVWSELVLRDISDPVRPRRNDEECCGPVPRHPECMPHVDGRGRCLGYWRAVPTLSAHGCQPEAREIMNGASGYLDGSDLYGANDDRLHKLRIYQGGKVDLTQCEFCGKIDSSIGQLYRAILSEHNRIAEKLAVINEHWDDTRLYLEARRAVVAQIQHVTLNEFVPSVLGEAGHADKELMPTRSGFYGGYSSTNRGGAIDAVALAALQALTSLKRHESSNLEQQLVLAANKVNLNVLEHETSSQGWEPSALLVHIARDHGMPSYINFVHFCSSGQVKLQNFTSLMNLVEPKDIILLQQIYSRVEDVDLFVGGILEIPTDGAAVGPTFVCLLRQQLIKLRNSDRFWYENDIPPSSLKSGQITEIRKVTLSGILCANSGITKIQSKSFIQQDPYLNVKINCNQHGLLDLSAWREEPITATVVDNHMTAAVTLTDSATSLASEINQDMIVAAIKKAEENLVLRKQLEYNSWLEQRIADPKSPAGTAASFSKANKDALLLANSSILYELATNELINGVHGLRRKKRQAFDAGDNILGFPNNEFNDILQNVDISGFITQKPPTNHEEIDCPVDDAACDPTTPYRTFSGHCNNLRNPSLAKSLTTFARLLPPIYEDGVSKPKITSVTGVPLPNPRVISTIIHPDISNLHNRYTLMVMQFAQFLDHDLTMTPIHKGFAESIPSCRACDSARTVHPECNPFPVPPNDHFYPTANISTGARLCIPSMRSLPGQQHLGPREQVNQNTGFLDASVIYGENNCIANILRGFSGRMNITSHPNRGKDLLPQSRTHPECKAPSGYCFIGGDGRASEQPGLAVMHTMWVREHNRVMEGLRQVNLHWDAEKLFQETRRVLSGMLQHVTYNEFLPRILGWNAVSLYGLKLLPQGYYKEYSPTCNPSVLNEFATAAYRIGHSLLRPHLPRMDRNYQNIDPPILLRDGFFNPDMLYQPEMIDEMIRGLVSTPMETLDQFITGEVTNHLFEQRGIPHSGVDLIALNIQRSRDHGIPGYNNYRALCNLKRAATFDDLSREMAPEVIARLKRVYSSVDDIDLFPGGMSERPLQGGLVGPTFACIIAIQFRQSRKCDRFWYETDDPNIRFSEHQLAEIRKTTLAKVMCENMDHHTDMQRAAFDLPSNFLNPRVPCGSMPQMNFEAWRETRHGCQIGGRNVAVGESGFPTPCTSCVCTAEGTHCASLRVTDCNQLLREASREAILRDDVCTAQCGFILAATDSSSNIQFKTSNNFPSFSQHRSSLRSSFSSSFNGFKLPDLSQFIG</sequence>
<reference evidence="4" key="1">
    <citation type="submission" date="2025-08" db="UniProtKB">
        <authorList>
            <consortium name="RefSeq"/>
        </authorList>
    </citation>
    <scope>IDENTIFICATION</scope>
</reference>
<proteinExistence type="predicted"/>
<dbReference type="PANTHER" id="PTHR11475:SF134">
    <property type="entry name" value="LD42267P"/>
    <property type="match status" value="1"/>
</dbReference>
<dbReference type="GeneID" id="105362509"/>
<dbReference type="PRINTS" id="PR00457">
    <property type="entry name" value="ANPEROXIDASE"/>
</dbReference>
<evidence type="ECO:0000256" key="1">
    <source>
        <dbReference type="ARBA" id="ARBA00022559"/>
    </source>
</evidence>
<keyword evidence="1" id="KW-0575">Peroxidase</keyword>
<feature type="region of interest" description="Disordered" evidence="2">
    <location>
        <begin position="16"/>
        <end position="35"/>
    </location>
</feature>
<dbReference type="PANTHER" id="PTHR11475">
    <property type="entry name" value="OXIDASE/PEROXIDASE"/>
    <property type="match status" value="1"/>
</dbReference>
<dbReference type="Gene3D" id="1.10.640.10">
    <property type="entry name" value="Haem peroxidase domain superfamily, animal type"/>
    <property type="match status" value="3"/>
</dbReference>
<dbReference type="FunFam" id="1.10.640.10:FF:000006">
    <property type="entry name" value="Double oxidase: two peroxidase domains"/>
    <property type="match status" value="1"/>
</dbReference>
<dbReference type="Pfam" id="PF03098">
    <property type="entry name" value="An_peroxidase"/>
    <property type="match status" value="4"/>
</dbReference>
<dbReference type="GO" id="GO:0005576">
    <property type="term" value="C:extracellular region"/>
    <property type="evidence" value="ECO:0007669"/>
    <property type="project" value="UniProtKB-SubCell"/>
</dbReference>
<gene>
    <name evidence="4" type="primary">LOC105362509</name>
</gene>
<dbReference type="GO" id="GO:0020037">
    <property type="term" value="F:heme binding"/>
    <property type="evidence" value="ECO:0007669"/>
    <property type="project" value="InterPro"/>
</dbReference>
<dbReference type="GO" id="GO:0006979">
    <property type="term" value="P:response to oxidative stress"/>
    <property type="evidence" value="ECO:0007669"/>
    <property type="project" value="InterPro"/>
</dbReference>
<dbReference type="RefSeq" id="XP_011498272.1">
    <property type="nucleotide sequence ID" value="XM_011499970.1"/>
</dbReference>
<dbReference type="InterPro" id="IPR019791">
    <property type="entry name" value="Haem_peroxidase_animal"/>
</dbReference>
<keyword evidence="1" id="KW-0560">Oxidoreductase</keyword>
<dbReference type="SUPFAM" id="SSF48113">
    <property type="entry name" value="Heme-dependent peroxidases"/>
    <property type="match status" value="2"/>
</dbReference>
<organism evidence="3 4">
    <name type="scientific">Ceratosolen solmsi marchali</name>
    <dbReference type="NCBI Taxonomy" id="326594"/>
    <lineage>
        <taxon>Eukaryota</taxon>
        <taxon>Metazoa</taxon>
        <taxon>Ecdysozoa</taxon>
        <taxon>Arthropoda</taxon>
        <taxon>Hexapoda</taxon>
        <taxon>Insecta</taxon>
        <taxon>Pterygota</taxon>
        <taxon>Neoptera</taxon>
        <taxon>Endopterygota</taxon>
        <taxon>Hymenoptera</taxon>
        <taxon>Apocrita</taxon>
        <taxon>Proctotrupomorpha</taxon>
        <taxon>Chalcidoidea</taxon>
        <taxon>Agaonidae</taxon>
        <taxon>Agaoninae</taxon>
        <taxon>Ceratosolen</taxon>
    </lineage>
</organism>
<feature type="compositionally biased region" description="Polar residues" evidence="2">
    <location>
        <begin position="16"/>
        <end position="30"/>
    </location>
</feature>